<feature type="compositionally biased region" description="Pro residues" evidence="1">
    <location>
        <begin position="18"/>
        <end position="27"/>
    </location>
</feature>
<protein>
    <submittedName>
        <fullName evidence="2">Uncharacterized protein</fullName>
    </submittedName>
</protein>
<reference evidence="2 3" key="1">
    <citation type="journal article" date="2014" name="Agronomy (Basel)">
        <title>A Draft Genome Sequence for Ensete ventricosum, the Drought-Tolerant Tree Against Hunger.</title>
        <authorList>
            <person name="Harrison J."/>
            <person name="Moore K.A."/>
            <person name="Paszkiewicz K."/>
            <person name="Jones T."/>
            <person name="Grant M."/>
            <person name="Ambacheew D."/>
            <person name="Muzemil S."/>
            <person name="Studholme D.J."/>
        </authorList>
    </citation>
    <scope>NUCLEOTIDE SEQUENCE [LARGE SCALE GENOMIC DNA]</scope>
</reference>
<proteinExistence type="predicted"/>
<comment type="caution">
    <text evidence="2">The sequence shown here is derived from an EMBL/GenBank/DDBJ whole genome shotgun (WGS) entry which is preliminary data.</text>
</comment>
<dbReference type="AlphaFoldDB" id="A0A444CR13"/>
<organism evidence="2 3">
    <name type="scientific">Ensete ventricosum</name>
    <name type="common">Abyssinian banana</name>
    <name type="synonym">Musa ensete</name>
    <dbReference type="NCBI Taxonomy" id="4639"/>
    <lineage>
        <taxon>Eukaryota</taxon>
        <taxon>Viridiplantae</taxon>
        <taxon>Streptophyta</taxon>
        <taxon>Embryophyta</taxon>
        <taxon>Tracheophyta</taxon>
        <taxon>Spermatophyta</taxon>
        <taxon>Magnoliopsida</taxon>
        <taxon>Liliopsida</taxon>
        <taxon>Zingiberales</taxon>
        <taxon>Musaceae</taxon>
        <taxon>Ensete</taxon>
    </lineage>
</organism>
<gene>
    <name evidence="2" type="ORF">B296_00020534</name>
</gene>
<evidence type="ECO:0000313" key="2">
    <source>
        <dbReference type="EMBL" id="RRT80005.1"/>
    </source>
</evidence>
<evidence type="ECO:0000256" key="1">
    <source>
        <dbReference type="SAM" id="MobiDB-lite"/>
    </source>
</evidence>
<dbReference type="Proteomes" id="UP000287651">
    <property type="component" value="Unassembled WGS sequence"/>
</dbReference>
<name>A0A444CR13_ENSVE</name>
<sequence length="69" mass="7409">MADGPSHTALRQAAGRPAEPPPTPHPRQPVGSWDTRVTGPELQQAGPRHTKPWLMDPSHAAAASRETSR</sequence>
<feature type="region of interest" description="Disordered" evidence="1">
    <location>
        <begin position="1"/>
        <end position="69"/>
    </location>
</feature>
<accession>A0A444CR13</accession>
<dbReference type="EMBL" id="AMZH03001255">
    <property type="protein sequence ID" value="RRT80005.1"/>
    <property type="molecule type" value="Genomic_DNA"/>
</dbReference>
<evidence type="ECO:0000313" key="3">
    <source>
        <dbReference type="Proteomes" id="UP000287651"/>
    </source>
</evidence>